<proteinExistence type="predicted"/>
<dbReference type="SUPFAM" id="SSF50249">
    <property type="entry name" value="Nucleic acid-binding proteins"/>
    <property type="match status" value="1"/>
</dbReference>
<dbReference type="GO" id="GO:0005739">
    <property type="term" value="C:mitochondrion"/>
    <property type="evidence" value="ECO:0007669"/>
    <property type="project" value="TreeGrafter"/>
</dbReference>
<evidence type="ECO:0000259" key="3">
    <source>
        <dbReference type="PROSITE" id="PS50126"/>
    </source>
</evidence>
<dbReference type="OMA" id="VITVQYL"/>
<organism evidence="4 5">
    <name type="scientific">Romanomermis culicivorax</name>
    <name type="common">Nematode worm</name>
    <dbReference type="NCBI Taxonomy" id="13658"/>
    <lineage>
        <taxon>Eukaryota</taxon>
        <taxon>Metazoa</taxon>
        <taxon>Ecdysozoa</taxon>
        <taxon>Nematoda</taxon>
        <taxon>Enoplea</taxon>
        <taxon>Dorylaimia</taxon>
        <taxon>Mermithida</taxon>
        <taxon>Mermithoidea</taxon>
        <taxon>Mermithidae</taxon>
        <taxon>Romanomermis</taxon>
    </lineage>
</organism>
<accession>A0A915K7E5</accession>
<evidence type="ECO:0000313" key="5">
    <source>
        <dbReference type="WBParaSite" id="nRc.2.0.1.t34621-RA"/>
    </source>
</evidence>
<dbReference type="GO" id="GO:0000175">
    <property type="term" value="F:3'-5'-RNA exonuclease activity"/>
    <property type="evidence" value="ECO:0007669"/>
    <property type="project" value="TreeGrafter"/>
</dbReference>
<keyword evidence="4" id="KW-1185">Reference proteome</keyword>
<dbReference type="SUPFAM" id="SSF54211">
    <property type="entry name" value="Ribosomal protein S5 domain 2-like"/>
    <property type="match status" value="1"/>
</dbReference>
<dbReference type="Proteomes" id="UP000887565">
    <property type="component" value="Unplaced"/>
</dbReference>
<dbReference type="PANTHER" id="PTHR11252">
    <property type="entry name" value="POLYRIBONUCLEOTIDE NUCLEOTIDYLTRANSFERASE"/>
    <property type="match status" value="1"/>
</dbReference>
<dbReference type="GO" id="GO:0005829">
    <property type="term" value="C:cytosol"/>
    <property type="evidence" value="ECO:0007669"/>
    <property type="project" value="TreeGrafter"/>
</dbReference>
<dbReference type="GO" id="GO:0000965">
    <property type="term" value="P:mitochondrial RNA 3'-end processing"/>
    <property type="evidence" value="ECO:0007669"/>
    <property type="project" value="TreeGrafter"/>
</dbReference>
<dbReference type="GO" id="GO:0000958">
    <property type="term" value="P:mitochondrial mRNA catabolic process"/>
    <property type="evidence" value="ECO:0007669"/>
    <property type="project" value="TreeGrafter"/>
</dbReference>
<dbReference type="InterPro" id="IPR027408">
    <property type="entry name" value="PNPase/RNase_PH_dom_sf"/>
</dbReference>
<dbReference type="GO" id="GO:0004654">
    <property type="term" value="F:polyribonucleotide nucleotidyltransferase activity"/>
    <property type="evidence" value="ECO:0007669"/>
    <property type="project" value="InterPro"/>
</dbReference>
<dbReference type="AlphaFoldDB" id="A0A915K7E5"/>
<feature type="region of interest" description="Disordered" evidence="2">
    <location>
        <begin position="298"/>
        <end position="324"/>
    </location>
</feature>
<keyword evidence="1" id="KW-0694">RNA-binding</keyword>
<dbReference type="InterPro" id="IPR020568">
    <property type="entry name" value="Ribosomal_Su5_D2-typ_SF"/>
</dbReference>
<dbReference type="InterPro" id="IPR036612">
    <property type="entry name" value="KH_dom_type_1_sf"/>
</dbReference>
<dbReference type="InterPro" id="IPR012340">
    <property type="entry name" value="NA-bd_OB-fold"/>
</dbReference>
<dbReference type="PROSITE" id="PS50126">
    <property type="entry name" value="S1"/>
    <property type="match status" value="1"/>
</dbReference>
<dbReference type="PANTHER" id="PTHR11252:SF0">
    <property type="entry name" value="POLYRIBONUCLEOTIDE NUCLEOTIDYLTRANSFERASE 1, MITOCHONDRIAL"/>
    <property type="match status" value="1"/>
</dbReference>
<dbReference type="GO" id="GO:0003723">
    <property type="term" value="F:RNA binding"/>
    <property type="evidence" value="ECO:0007669"/>
    <property type="project" value="UniProtKB-KW"/>
</dbReference>
<dbReference type="Gene3D" id="3.30.1370.10">
    <property type="entry name" value="K Homology domain, type 1"/>
    <property type="match status" value="1"/>
</dbReference>
<dbReference type="WBParaSite" id="nRc.2.0.1.t34621-RA">
    <property type="protein sequence ID" value="nRc.2.0.1.t34621-RA"/>
    <property type="gene ID" value="nRc.2.0.1.g34621"/>
</dbReference>
<evidence type="ECO:0000313" key="4">
    <source>
        <dbReference type="Proteomes" id="UP000887565"/>
    </source>
</evidence>
<dbReference type="InterPro" id="IPR012162">
    <property type="entry name" value="PNPase"/>
</dbReference>
<feature type="domain" description="S1 motif" evidence="3">
    <location>
        <begin position="219"/>
        <end position="290"/>
    </location>
</feature>
<dbReference type="InterPro" id="IPR003029">
    <property type="entry name" value="S1_domain"/>
</dbReference>
<name>A0A915K7E5_ROMCU</name>
<evidence type="ECO:0000256" key="2">
    <source>
        <dbReference type="SAM" id="MobiDB-lite"/>
    </source>
</evidence>
<dbReference type="Gene3D" id="3.30.230.70">
    <property type="entry name" value="GHMP Kinase, N-terminal domain"/>
    <property type="match status" value="1"/>
</dbReference>
<reference evidence="5" key="1">
    <citation type="submission" date="2022-11" db="UniProtKB">
        <authorList>
            <consortium name="WormBaseParasite"/>
        </authorList>
    </citation>
    <scope>IDENTIFICATION</scope>
</reference>
<sequence>MPNEFPFATRLACEVLESNGSSSMASVCAGSLALMDGGIPIKAPAAGVAIGLMYNLETEDKDYKILTDINGLEDYSGDMDFKIAGTRHGLTALQLDVKHSSGLSLAMVEESLLKAFVAVNEVLDITGKKGLFSPRPKMKDNGPAVEEFVVPVTKRYRMIRMGGYNLRHLESELGVQISQIDQQTYRIFAPNQSLLSEAKESLNQMLERGADQAKELEFGAIYKTKIVDVLENGLSLTLRPGSEPIFMPNSQLDLKNVKHASALNLKVNDELMVKYFGRDPVTGAIRLSRKLLLKTSPSPAKLSENITGPKAETRQSPWAKSSSN</sequence>
<protein>
    <submittedName>
        <fullName evidence="5">S1 motif domain-containing protein</fullName>
    </submittedName>
</protein>
<dbReference type="SUPFAM" id="SSF55666">
    <property type="entry name" value="Ribonuclease PH domain 2-like"/>
    <property type="match status" value="1"/>
</dbReference>
<feature type="compositionally biased region" description="Polar residues" evidence="2">
    <location>
        <begin position="314"/>
        <end position="324"/>
    </location>
</feature>
<evidence type="ECO:0000256" key="1">
    <source>
        <dbReference type="ARBA" id="ARBA00022884"/>
    </source>
</evidence>
<dbReference type="InterPro" id="IPR036345">
    <property type="entry name" value="ExoRNase_PH_dom2_sf"/>
</dbReference>